<reference evidence="1" key="1">
    <citation type="submission" date="2021-01" db="EMBL/GenBank/DDBJ databases">
        <authorList>
            <consortium name="Genoscope - CEA"/>
            <person name="William W."/>
        </authorList>
    </citation>
    <scope>NUCLEOTIDE SEQUENCE</scope>
</reference>
<dbReference type="EMBL" id="CAJJDP010000001">
    <property type="protein sequence ID" value="CAD8132161.1"/>
    <property type="molecule type" value="Genomic_DNA"/>
</dbReference>
<dbReference type="AlphaFoldDB" id="A0A8S1RT99"/>
<gene>
    <name evidence="1" type="ORF">POCTA_138.1.T0030293</name>
</gene>
<accession>A0A8S1RT99</accession>
<dbReference type="Proteomes" id="UP000683925">
    <property type="component" value="Unassembled WGS sequence"/>
</dbReference>
<comment type="caution">
    <text evidence="1">The sequence shown here is derived from an EMBL/GenBank/DDBJ whole genome shotgun (WGS) entry which is preliminary data.</text>
</comment>
<sequence length="81" mass="9583">MKYFDIFNTRIQQQYDNILEKLQLKNKDLSGAVGYHNLKQGIKDLFKRETKIIDFETTDQSIQGLDSFLQEQDKKVLKSIK</sequence>
<evidence type="ECO:0000313" key="2">
    <source>
        <dbReference type="Proteomes" id="UP000683925"/>
    </source>
</evidence>
<name>A0A8S1RT99_PAROT</name>
<dbReference type="OrthoDB" id="289597at2759"/>
<protein>
    <submittedName>
        <fullName evidence="1">Uncharacterized protein</fullName>
    </submittedName>
</protein>
<organism evidence="1 2">
    <name type="scientific">Paramecium octaurelia</name>
    <dbReference type="NCBI Taxonomy" id="43137"/>
    <lineage>
        <taxon>Eukaryota</taxon>
        <taxon>Sar</taxon>
        <taxon>Alveolata</taxon>
        <taxon>Ciliophora</taxon>
        <taxon>Intramacronucleata</taxon>
        <taxon>Oligohymenophorea</taxon>
        <taxon>Peniculida</taxon>
        <taxon>Parameciidae</taxon>
        <taxon>Paramecium</taxon>
    </lineage>
</organism>
<keyword evidence="2" id="KW-1185">Reference proteome</keyword>
<proteinExistence type="predicted"/>
<evidence type="ECO:0000313" key="1">
    <source>
        <dbReference type="EMBL" id="CAD8132161.1"/>
    </source>
</evidence>